<sequence length="145" mass="16117">MAKFNPKQLQYYLQALQEVLTKTQETADHVSPFFVKLDEAKQKDALADMPKADFSEIKAEFDDAVAVYQDGAKTLAGLTIPVRFMGAHKTLAKAYQDYADATQMMADAVILDGQSIDEAKFAQSEKDQETYLNKVQAQVAKIFGV</sequence>
<reference evidence="1 2" key="1">
    <citation type="journal article" date="2015" name="BMC Genomics">
        <title>Comparative genomics of Fructobacillus spp. and Leuconostoc spp. reveals niche-specific evolution of Fructobacillus spp.</title>
        <authorList>
            <person name="Endo A."/>
            <person name="Tanizawa Y."/>
            <person name="Tanaka N."/>
            <person name="Maeno S."/>
            <person name="Kumar H."/>
            <person name="Shiwa Y."/>
            <person name="Okada S."/>
            <person name="Yoshikawa H."/>
            <person name="Dicks L."/>
            <person name="Nakagawa J."/>
            <person name="Arita M."/>
        </authorList>
    </citation>
    <scope>NUCLEOTIDE SEQUENCE [LARGE SCALE GENOMIC DNA]</scope>
    <source>
        <strain evidence="1 2">JCM 12225</strain>
    </source>
</reference>
<organism evidence="1 2">
    <name type="scientific">Fructobacillus ficulneus</name>
    <dbReference type="NCBI Taxonomy" id="157463"/>
    <lineage>
        <taxon>Bacteria</taxon>
        <taxon>Bacillati</taxon>
        <taxon>Bacillota</taxon>
        <taxon>Bacilli</taxon>
        <taxon>Lactobacillales</taxon>
        <taxon>Lactobacillaceae</taxon>
        <taxon>Fructobacillus</taxon>
    </lineage>
</organism>
<dbReference type="STRING" id="157463.GCA_001047075_00701"/>
<dbReference type="Proteomes" id="UP000253891">
    <property type="component" value="Unassembled WGS sequence"/>
</dbReference>
<name>A0A0K8MGY0_9LACO</name>
<dbReference type="AlphaFoldDB" id="A0A0K8MGY0"/>
<gene>
    <name evidence="1" type="ORF">FFIC_240630</name>
</gene>
<evidence type="ECO:0000313" key="2">
    <source>
        <dbReference type="Proteomes" id="UP000253891"/>
    </source>
</evidence>
<accession>A0A0K8MGY0</accession>
<proteinExistence type="predicted"/>
<dbReference type="RefSeq" id="WP_061993175.1">
    <property type="nucleotide sequence ID" value="NZ_DF968001.1"/>
</dbReference>
<evidence type="ECO:0000313" key="1">
    <source>
        <dbReference type="EMBL" id="GAO99790.1"/>
    </source>
</evidence>
<dbReference type="EMBL" id="DF968001">
    <property type="protein sequence ID" value="GAO99790.1"/>
    <property type="molecule type" value="Genomic_DNA"/>
</dbReference>
<dbReference type="OrthoDB" id="2146076at2"/>
<protein>
    <submittedName>
        <fullName evidence="1">Methyl-accepting chemotaxis protein</fullName>
    </submittedName>
</protein>
<keyword evidence="2" id="KW-1185">Reference proteome</keyword>